<comment type="subcellular location">
    <subcellularLocation>
        <location evidence="1">Membrane</location>
        <topology evidence="1">Single-pass type I membrane protein</topology>
    </subcellularLocation>
</comment>
<keyword evidence="3" id="KW-1015">Disulfide bond</keyword>
<comment type="caution">
    <text evidence="9">The sequence shown here is derived from an EMBL/GenBank/DDBJ whole genome shotgun (WGS) entry which is preliminary data.</text>
</comment>
<evidence type="ECO:0000259" key="8">
    <source>
        <dbReference type="PROSITE" id="PS50835"/>
    </source>
</evidence>
<dbReference type="InterPro" id="IPR051275">
    <property type="entry name" value="Cell_adhesion_signaling"/>
</dbReference>
<evidence type="ECO:0000256" key="4">
    <source>
        <dbReference type="ARBA" id="ARBA00023180"/>
    </source>
</evidence>
<keyword evidence="2 7" id="KW-0472">Membrane</keyword>
<dbReference type="InterPro" id="IPR003598">
    <property type="entry name" value="Ig_sub2"/>
</dbReference>
<dbReference type="AlphaFoldDB" id="A0AAN9GEX2"/>
<dbReference type="GO" id="GO:0050839">
    <property type="term" value="F:cell adhesion molecule binding"/>
    <property type="evidence" value="ECO:0007669"/>
    <property type="project" value="TreeGrafter"/>
</dbReference>
<feature type="domain" description="Ig-like" evidence="8">
    <location>
        <begin position="367"/>
        <end position="460"/>
    </location>
</feature>
<dbReference type="InterPro" id="IPR003599">
    <property type="entry name" value="Ig_sub"/>
</dbReference>
<evidence type="ECO:0000256" key="1">
    <source>
        <dbReference type="ARBA" id="ARBA00004479"/>
    </source>
</evidence>
<proteinExistence type="predicted"/>
<dbReference type="EMBL" id="JBAMIC010000007">
    <property type="protein sequence ID" value="KAK7106503.1"/>
    <property type="molecule type" value="Genomic_DNA"/>
</dbReference>
<feature type="domain" description="Ig-like" evidence="8">
    <location>
        <begin position="204"/>
        <end position="361"/>
    </location>
</feature>
<gene>
    <name evidence="9" type="ORF">V1264_017753</name>
</gene>
<dbReference type="GO" id="GO:0005911">
    <property type="term" value="C:cell-cell junction"/>
    <property type="evidence" value="ECO:0007669"/>
    <property type="project" value="TreeGrafter"/>
</dbReference>
<dbReference type="GO" id="GO:0098609">
    <property type="term" value="P:cell-cell adhesion"/>
    <property type="evidence" value="ECO:0007669"/>
    <property type="project" value="TreeGrafter"/>
</dbReference>
<evidence type="ECO:0000313" key="10">
    <source>
        <dbReference type="Proteomes" id="UP001374579"/>
    </source>
</evidence>
<evidence type="ECO:0000256" key="5">
    <source>
        <dbReference type="ARBA" id="ARBA00023319"/>
    </source>
</evidence>
<protein>
    <recommendedName>
        <fullName evidence="8">Ig-like domain-containing protein</fullName>
    </recommendedName>
</protein>
<keyword evidence="4" id="KW-0325">Glycoprotein</keyword>
<dbReference type="InterPro" id="IPR013783">
    <property type="entry name" value="Ig-like_fold"/>
</dbReference>
<dbReference type="SUPFAM" id="SSF48726">
    <property type="entry name" value="Immunoglobulin"/>
    <property type="match status" value="3"/>
</dbReference>
<evidence type="ECO:0000256" key="7">
    <source>
        <dbReference type="SAM" id="Phobius"/>
    </source>
</evidence>
<reference evidence="9 10" key="1">
    <citation type="submission" date="2024-02" db="EMBL/GenBank/DDBJ databases">
        <title>Chromosome-scale genome assembly of the rough periwinkle Littorina saxatilis.</title>
        <authorList>
            <person name="De Jode A."/>
            <person name="Faria R."/>
            <person name="Formenti G."/>
            <person name="Sims Y."/>
            <person name="Smith T.P."/>
            <person name="Tracey A."/>
            <person name="Wood J.M.D."/>
            <person name="Zagrodzka Z.B."/>
            <person name="Johannesson K."/>
            <person name="Butlin R.K."/>
            <person name="Leder E.H."/>
        </authorList>
    </citation>
    <scope>NUCLEOTIDE SEQUENCE [LARGE SCALE GENOMIC DNA]</scope>
    <source>
        <strain evidence="9">Snail1</strain>
        <tissue evidence="9">Muscle</tissue>
    </source>
</reference>
<dbReference type="PANTHER" id="PTHR11640:SF31">
    <property type="entry name" value="IRREGULAR CHIASM C-ROUGHEST PROTEIN-RELATED"/>
    <property type="match status" value="1"/>
</dbReference>
<dbReference type="SMART" id="SM00409">
    <property type="entry name" value="IG"/>
    <property type="match status" value="3"/>
</dbReference>
<dbReference type="PROSITE" id="PS50835">
    <property type="entry name" value="IG_LIKE"/>
    <property type="match status" value="2"/>
</dbReference>
<evidence type="ECO:0000313" key="9">
    <source>
        <dbReference type="EMBL" id="KAK7106503.1"/>
    </source>
</evidence>
<organism evidence="9 10">
    <name type="scientific">Littorina saxatilis</name>
    <dbReference type="NCBI Taxonomy" id="31220"/>
    <lineage>
        <taxon>Eukaryota</taxon>
        <taxon>Metazoa</taxon>
        <taxon>Spiralia</taxon>
        <taxon>Lophotrochozoa</taxon>
        <taxon>Mollusca</taxon>
        <taxon>Gastropoda</taxon>
        <taxon>Caenogastropoda</taxon>
        <taxon>Littorinimorpha</taxon>
        <taxon>Littorinoidea</taxon>
        <taxon>Littorinidae</taxon>
        <taxon>Littorina</taxon>
    </lineage>
</organism>
<evidence type="ECO:0000256" key="3">
    <source>
        <dbReference type="ARBA" id="ARBA00023157"/>
    </source>
</evidence>
<dbReference type="InterPro" id="IPR007110">
    <property type="entry name" value="Ig-like_dom"/>
</dbReference>
<dbReference type="Proteomes" id="UP001374579">
    <property type="component" value="Unassembled WGS sequence"/>
</dbReference>
<feature type="transmembrane region" description="Helical" evidence="7">
    <location>
        <begin position="579"/>
        <end position="605"/>
    </location>
</feature>
<dbReference type="Pfam" id="PF13895">
    <property type="entry name" value="Ig_2"/>
    <property type="match status" value="2"/>
</dbReference>
<keyword evidence="7" id="KW-1133">Transmembrane helix</keyword>
<sequence>MPRVDRYVWATPGTENKRCETGTPDNVCTFTPRLEDDNSNATCLLLDSQGVTSSRALYMVNLKYPPQSSPNITIQASQTEPLKQGDNITCTVSGGKPRVSSVIIYCQYPDHKDQEDVVGDDEITVTSSIMVNTSQSTDVNTTCTCYANWPPEPGLYTDRTVMSLQLEYKAKVTNFTINGTTELTLNETSHSTVIFACQGDGRPPPVLRLYKQGDDTALIQAEINADTQQLVYTIDNVRGEDLATYTCEADNGFQDLSTRTVLLWVNYKAKVTNFTINGTTELTLNETSHSTVIFACQGDGRPPPVLRLFKQGDDTALIQAEIDADAQLVYTIDNVRGEDLATYTCEADNGFQDLSTRTVLLWVNYKAKVTNFTINGTTELTLNETSHSTVIFACQGDGRPPPVLRLYKQGDDTALIQAEINADTQQLVYTIDNVRGEDLATYTCEADNGFQDLSTRTVLLWVNSAPRILDNSSNFASPPILPPKGLTFSLVAYPTPQFNGSYFLGTSTKPEPASENTFEIQCTRNALIEHLVTCNVTPQNVPKENVGLYEMSVTNELGEASFRFRVGTPVSLPQDDDSILTVAIVVAVVGVLLVIGIIVVIVICLKRRKLKAGHKGHHDSPNRNQNDGTTVPVTMTATTVAQVSLPDSNATDTNDKINDSPVAAGGYITVVDVGKKGQRSTDSKEYANVDELTKNGNRQGSNNAASTLRNNVQTLGYENLTLNPIDAPKVMTTAEKPDIVASIPEDSAEETNRPESEAYAVVAPKPKGDNQHIA</sequence>
<dbReference type="PANTHER" id="PTHR11640">
    <property type="entry name" value="NEPHRIN"/>
    <property type="match status" value="1"/>
</dbReference>
<keyword evidence="7" id="KW-0812">Transmembrane</keyword>
<dbReference type="InterPro" id="IPR036179">
    <property type="entry name" value="Ig-like_dom_sf"/>
</dbReference>
<dbReference type="GO" id="GO:0005886">
    <property type="term" value="C:plasma membrane"/>
    <property type="evidence" value="ECO:0007669"/>
    <property type="project" value="TreeGrafter"/>
</dbReference>
<dbReference type="SMART" id="SM00408">
    <property type="entry name" value="IGc2"/>
    <property type="match status" value="3"/>
</dbReference>
<feature type="region of interest" description="Disordered" evidence="6">
    <location>
        <begin position="741"/>
        <end position="774"/>
    </location>
</feature>
<keyword evidence="10" id="KW-1185">Reference proteome</keyword>
<name>A0AAN9GEX2_9CAEN</name>
<dbReference type="Gene3D" id="2.60.40.10">
    <property type="entry name" value="Immunoglobulins"/>
    <property type="match status" value="3"/>
</dbReference>
<evidence type="ECO:0000256" key="6">
    <source>
        <dbReference type="SAM" id="MobiDB-lite"/>
    </source>
</evidence>
<keyword evidence="5" id="KW-0393">Immunoglobulin domain</keyword>
<evidence type="ECO:0000256" key="2">
    <source>
        <dbReference type="ARBA" id="ARBA00023136"/>
    </source>
</evidence>
<accession>A0AAN9GEX2</accession>